<dbReference type="AlphaFoldDB" id="A0A1S7LI87"/>
<dbReference type="EMBL" id="LO017727">
    <property type="protein sequence ID" value="CRH06308.1"/>
    <property type="molecule type" value="Genomic_DNA"/>
</dbReference>
<evidence type="ECO:0000313" key="1">
    <source>
        <dbReference type="EMBL" id="CRH06308.1"/>
    </source>
</evidence>
<reference evidence="1" key="1">
    <citation type="submission" date="2015-04" db="EMBL/GenBank/DDBJ databases">
        <authorList>
            <person name="Syromyatnikov M.Y."/>
            <person name="Popov V.N."/>
        </authorList>
    </citation>
    <scope>NUCLEOTIDE SEQUENCE</scope>
    <source>
        <strain evidence="1">MO-1</strain>
    </source>
</reference>
<sequence>MKREEKQFKSRINKLLDGFEHRHKMDGVRYTDLESLQERILLWKKKVESISHTCYLMAESVEKRGYPCTAYHHPTFHPDTRQTYSNQITIQTARVKLDNYPRFQREVIREKALEKGDRLVIEEAIEEGMVWVHTWLDDEAQEPVQYPLEKLSVKLIEKILEEFLTQVFD</sequence>
<protein>
    <submittedName>
        <fullName evidence="1">Uncharacterized protein</fullName>
    </submittedName>
</protein>
<name>A0A1S7LI87_MAGMO</name>
<gene>
    <name evidence="1" type="ORF">MAGMO_2140</name>
</gene>
<proteinExistence type="predicted"/>
<accession>A0A1S7LI87</accession>
<organism evidence="1">
    <name type="scientific">Magnetococcus massalia (strain MO-1)</name>
    <dbReference type="NCBI Taxonomy" id="451514"/>
    <lineage>
        <taxon>Bacteria</taxon>
        <taxon>Pseudomonadati</taxon>
        <taxon>Pseudomonadota</taxon>
        <taxon>Magnetococcia</taxon>
        <taxon>Magnetococcales</taxon>
        <taxon>Magnetococcaceae</taxon>
        <taxon>Magnetococcus</taxon>
    </lineage>
</organism>